<dbReference type="InterPro" id="IPR000743">
    <property type="entry name" value="Glyco_hydro_28"/>
</dbReference>
<dbReference type="SUPFAM" id="SSF51126">
    <property type="entry name" value="Pectin lyase-like"/>
    <property type="match status" value="1"/>
</dbReference>
<sequence>MTGADFLITLPEFPDKKVSIKDFGAVENQTDIAGSKRNAAAINSAMSVISNEGGGTVVIPKGIWITGPIRLQSNVCLYLEHGAVVKFSKNIEEYPLILTNYEGQECIRTVSPVTADHAENIAICGDGVIDGSGDLWRPVKQFKMTERQWAELMKKNSNVLDTKEGGIWFPTESAFLGNEKNIQKDEKDALKKAEQHYDFYRPVMVSLEYCDRVLLEGVTFMNSPAWNIHPFFCTNLTVKDAVIRNPYYAQNGDGIDVESCNGVEIYNCTFETGDDAICIKSGKNAEARTFEGPCENVYIHDCLVNEGHGGFVVGSEMSRGVKHVLVENCTFLGTDVGVRFKSAMGRGGVVEDIEVSHIQMTGIKHEAVILTMSYVLNLLNREQGAEGFSEDDIPYFKNITMHNINCMGAETAVKIEPMQGKPETISDITIRDSWFEAEKENVIDGVNIHIEA</sequence>
<dbReference type="EMBL" id="JBBMFS010000006">
    <property type="protein sequence ID" value="MEQ2555032.1"/>
    <property type="molecule type" value="Genomic_DNA"/>
</dbReference>
<evidence type="ECO:0000313" key="6">
    <source>
        <dbReference type="Proteomes" id="UP001546774"/>
    </source>
</evidence>
<comment type="similarity">
    <text evidence="1 4">Belongs to the glycosyl hydrolase 28 family.</text>
</comment>
<accession>A0ABV1H6L4</accession>
<keyword evidence="3 4" id="KW-0326">Glycosidase</keyword>
<dbReference type="Proteomes" id="UP001546774">
    <property type="component" value="Unassembled WGS sequence"/>
</dbReference>
<dbReference type="GO" id="GO:0016787">
    <property type="term" value="F:hydrolase activity"/>
    <property type="evidence" value="ECO:0007669"/>
    <property type="project" value="UniProtKB-KW"/>
</dbReference>
<proteinExistence type="inferred from homology"/>
<dbReference type="SMART" id="SM00710">
    <property type="entry name" value="PbH1"/>
    <property type="match status" value="4"/>
</dbReference>
<dbReference type="PROSITE" id="PS00502">
    <property type="entry name" value="POLYGALACTURONASE"/>
    <property type="match status" value="1"/>
</dbReference>
<protein>
    <submittedName>
        <fullName evidence="5">Glycoside hydrolase family 28 protein</fullName>
    </submittedName>
</protein>
<dbReference type="Pfam" id="PF00295">
    <property type="entry name" value="Glyco_hydro_28"/>
    <property type="match status" value="1"/>
</dbReference>
<organism evidence="5 6">
    <name type="scientific">Lachnospira intestinalis</name>
    <dbReference type="NCBI Taxonomy" id="3133158"/>
    <lineage>
        <taxon>Bacteria</taxon>
        <taxon>Bacillati</taxon>
        <taxon>Bacillota</taxon>
        <taxon>Clostridia</taxon>
        <taxon>Lachnospirales</taxon>
        <taxon>Lachnospiraceae</taxon>
        <taxon>Lachnospira</taxon>
    </lineage>
</organism>
<keyword evidence="6" id="KW-1185">Reference proteome</keyword>
<dbReference type="InterPro" id="IPR012334">
    <property type="entry name" value="Pectin_lyas_fold"/>
</dbReference>
<evidence type="ECO:0000256" key="4">
    <source>
        <dbReference type="RuleBase" id="RU361169"/>
    </source>
</evidence>
<dbReference type="InterPro" id="IPR011050">
    <property type="entry name" value="Pectin_lyase_fold/virulence"/>
</dbReference>
<dbReference type="InterPro" id="IPR051801">
    <property type="entry name" value="GH28_Enzymes"/>
</dbReference>
<dbReference type="PANTHER" id="PTHR31339:SF9">
    <property type="entry name" value="PLASMIN AND FIBRONECTIN-BINDING PROTEIN A"/>
    <property type="match status" value="1"/>
</dbReference>
<dbReference type="InterPro" id="IPR006626">
    <property type="entry name" value="PbH1"/>
</dbReference>
<keyword evidence="2 4" id="KW-0378">Hydrolase</keyword>
<evidence type="ECO:0000256" key="1">
    <source>
        <dbReference type="ARBA" id="ARBA00008834"/>
    </source>
</evidence>
<dbReference type="Gene3D" id="2.160.20.10">
    <property type="entry name" value="Single-stranded right-handed beta-helix, Pectin lyase-like"/>
    <property type="match status" value="1"/>
</dbReference>
<evidence type="ECO:0000256" key="3">
    <source>
        <dbReference type="ARBA" id="ARBA00023295"/>
    </source>
</evidence>
<comment type="caution">
    <text evidence="5">The sequence shown here is derived from an EMBL/GenBank/DDBJ whole genome shotgun (WGS) entry which is preliminary data.</text>
</comment>
<dbReference type="PANTHER" id="PTHR31339">
    <property type="entry name" value="PECTIN LYASE-RELATED"/>
    <property type="match status" value="1"/>
</dbReference>
<name>A0ABV1H6L4_9FIRM</name>
<evidence type="ECO:0000313" key="5">
    <source>
        <dbReference type="EMBL" id="MEQ2555032.1"/>
    </source>
</evidence>
<gene>
    <name evidence="5" type="ORF">WMO37_08440</name>
</gene>
<evidence type="ECO:0000256" key="2">
    <source>
        <dbReference type="ARBA" id="ARBA00022801"/>
    </source>
</evidence>
<reference evidence="5" key="1">
    <citation type="submission" date="2024-03" db="EMBL/GenBank/DDBJ databases">
        <title>Human intestinal bacterial collection.</title>
        <authorList>
            <person name="Pauvert C."/>
            <person name="Hitch T.C.A."/>
            <person name="Clavel T."/>
        </authorList>
    </citation>
    <scope>NUCLEOTIDE SEQUENCE [LARGE SCALE GENOMIC DNA]</scope>
    <source>
        <strain evidence="5">CLA-AA-H89B</strain>
    </source>
</reference>